<dbReference type="InterPro" id="IPR010982">
    <property type="entry name" value="Lambda_DNA-bd_dom_sf"/>
</dbReference>
<dbReference type="InterPro" id="IPR050807">
    <property type="entry name" value="TransReg_Diox_bact_type"/>
</dbReference>
<dbReference type="RefSeq" id="WP_012744599.1">
    <property type="nucleotide sequence ID" value="NC_012785.1"/>
</dbReference>
<keyword evidence="4" id="KW-1185">Reference proteome</keyword>
<organism evidence="3 4">
    <name type="scientific">Kosmotoga olearia (strain ATCC BAA-1733 / DSM 21960 / TBF 19.5.1)</name>
    <dbReference type="NCBI Taxonomy" id="521045"/>
    <lineage>
        <taxon>Bacteria</taxon>
        <taxon>Thermotogati</taxon>
        <taxon>Thermotogota</taxon>
        <taxon>Thermotogae</taxon>
        <taxon>Kosmotogales</taxon>
        <taxon>Kosmotogaceae</taxon>
        <taxon>Kosmotoga</taxon>
    </lineage>
</organism>
<dbReference type="GO" id="GO:0003677">
    <property type="term" value="F:DNA binding"/>
    <property type="evidence" value="ECO:0007669"/>
    <property type="project" value="UniProtKB-KW"/>
</dbReference>
<reference evidence="3 4" key="2">
    <citation type="journal article" date="2011" name="J. Bacteriol.">
        <title>Genome Sequence of Kosmotoga olearia Strain TBF 19.5.1, a Thermophilic Bacterium with a Wide Growth Temperature Range, Isolated from the Troll B Oil Platform in the North Sea.</title>
        <authorList>
            <person name="Swithers K.S."/>
            <person name="Dipippo J.L."/>
            <person name="Bruce D.C."/>
            <person name="Detter C."/>
            <person name="Tapia R."/>
            <person name="Han S."/>
            <person name="Goodwin L.A."/>
            <person name="Han J."/>
            <person name="Woyke T."/>
            <person name="Pitluck S."/>
            <person name="Pennacchio L."/>
            <person name="Nolan M."/>
            <person name="Mikhailova N."/>
            <person name="Land M.L."/>
            <person name="Nesbo C.L."/>
            <person name="Gogarten J.P."/>
            <person name="Noll K.M."/>
        </authorList>
    </citation>
    <scope>NUCLEOTIDE SEQUENCE [LARGE SCALE GENOMIC DNA]</scope>
    <source>
        <strain evidence="4">ATCC BAA-1733 / DSM 21960 / TBF 19.5.1</strain>
    </source>
</reference>
<evidence type="ECO:0000259" key="2">
    <source>
        <dbReference type="PROSITE" id="PS50943"/>
    </source>
</evidence>
<evidence type="ECO:0000313" key="3">
    <source>
        <dbReference type="EMBL" id="ACR78811.1"/>
    </source>
</evidence>
<evidence type="ECO:0000313" key="4">
    <source>
        <dbReference type="Proteomes" id="UP000002382"/>
    </source>
</evidence>
<evidence type="ECO:0000256" key="1">
    <source>
        <dbReference type="ARBA" id="ARBA00023125"/>
    </source>
</evidence>
<accession>C5CHV6</accession>
<dbReference type="GO" id="GO:0005829">
    <property type="term" value="C:cytosol"/>
    <property type="evidence" value="ECO:0007669"/>
    <property type="project" value="TreeGrafter"/>
</dbReference>
<name>C5CHV6_KOSOT</name>
<dbReference type="SUPFAM" id="SSF47413">
    <property type="entry name" value="lambda repressor-like DNA-binding domains"/>
    <property type="match status" value="1"/>
</dbReference>
<keyword evidence="1" id="KW-0238">DNA-binding</keyword>
<dbReference type="Gene3D" id="1.10.260.40">
    <property type="entry name" value="lambda repressor-like DNA-binding domains"/>
    <property type="match status" value="1"/>
</dbReference>
<feature type="domain" description="HTH cro/C1-type" evidence="2">
    <location>
        <begin position="4"/>
        <end position="59"/>
    </location>
</feature>
<dbReference type="PROSITE" id="PS50943">
    <property type="entry name" value="HTH_CROC1"/>
    <property type="match status" value="1"/>
</dbReference>
<dbReference type="Pfam" id="PF01381">
    <property type="entry name" value="HTH_3"/>
    <property type="match status" value="1"/>
</dbReference>
<gene>
    <name evidence="3" type="ordered locus">Kole_0083</name>
</gene>
<dbReference type="EMBL" id="CP001634">
    <property type="protein sequence ID" value="ACR78811.1"/>
    <property type="molecule type" value="Genomic_DNA"/>
</dbReference>
<dbReference type="KEGG" id="kol:Kole_0083"/>
<dbReference type="Proteomes" id="UP000002382">
    <property type="component" value="Chromosome"/>
</dbReference>
<sequence>MMKLKEIRIKRGMTQEELAEKAKISRATLSKIENGKVKLTDFFLADTIAAILGVPVEVLVPEFLEKRHSPLFRKEDAKL</sequence>
<dbReference type="AlphaFoldDB" id="C5CHV6"/>
<dbReference type="SMART" id="SM00530">
    <property type="entry name" value="HTH_XRE"/>
    <property type="match status" value="1"/>
</dbReference>
<dbReference type="InterPro" id="IPR001387">
    <property type="entry name" value="Cro/C1-type_HTH"/>
</dbReference>
<dbReference type="PANTHER" id="PTHR46797">
    <property type="entry name" value="HTH-TYPE TRANSCRIPTIONAL REGULATOR"/>
    <property type="match status" value="1"/>
</dbReference>
<dbReference type="OrthoDB" id="46567at2"/>
<dbReference type="HOGENOM" id="CLU_066192_29_2_0"/>
<dbReference type="GO" id="GO:0003700">
    <property type="term" value="F:DNA-binding transcription factor activity"/>
    <property type="evidence" value="ECO:0007669"/>
    <property type="project" value="TreeGrafter"/>
</dbReference>
<dbReference type="PANTHER" id="PTHR46797:SF1">
    <property type="entry name" value="METHYLPHOSPHONATE SYNTHASE"/>
    <property type="match status" value="1"/>
</dbReference>
<dbReference type="CDD" id="cd00093">
    <property type="entry name" value="HTH_XRE"/>
    <property type="match status" value="1"/>
</dbReference>
<proteinExistence type="predicted"/>
<reference evidence="3 4" key="1">
    <citation type="submission" date="2009-06" db="EMBL/GenBank/DDBJ databases">
        <title>Complete sequence of Thermotogales bacterium TBF 19.5.1.</title>
        <authorList>
            <consortium name="US DOE Joint Genome Institute"/>
            <person name="Lucas S."/>
            <person name="Copeland A."/>
            <person name="Lapidus A."/>
            <person name="Glavina del Rio T."/>
            <person name="Tice H."/>
            <person name="Bruce D."/>
            <person name="Goodwin L."/>
            <person name="Pitluck S."/>
            <person name="Chertkov O."/>
            <person name="Brettin T."/>
            <person name="Detter J.C."/>
            <person name="Han C."/>
            <person name="Schmutz J."/>
            <person name="Larimer F."/>
            <person name="Land M."/>
            <person name="Hauser L."/>
            <person name="Kyrpides N."/>
            <person name="Ovchinnikova G."/>
            <person name="Noll K."/>
        </authorList>
    </citation>
    <scope>NUCLEOTIDE SEQUENCE [LARGE SCALE GENOMIC DNA]</scope>
    <source>
        <strain evidence="4">ATCC BAA-1733 / DSM 21960 / TBF 19.5.1</strain>
    </source>
</reference>
<protein>
    <submittedName>
        <fullName evidence="3">Transcriptional regulator, XRE family</fullName>
    </submittedName>
</protein>
<dbReference type="eggNOG" id="COG1476">
    <property type="taxonomic scope" value="Bacteria"/>
</dbReference>